<comment type="function">
    <text evidence="2">May be involved in vacuolar sorting and osmoregulation.</text>
</comment>
<keyword evidence="12 20" id="KW-0482">Metalloprotease</keyword>
<evidence type="ECO:0000256" key="10">
    <source>
        <dbReference type="ARBA" id="ARBA00022833"/>
    </source>
</evidence>
<dbReference type="InterPro" id="IPR007484">
    <property type="entry name" value="Peptidase_M28"/>
</dbReference>
<feature type="domain" description="Vacuolar membrane protease transmembrane" evidence="19">
    <location>
        <begin position="414"/>
        <end position="538"/>
    </location>
</feature>
<evidence type="ECO:0000259" key="19">
    <source>
        <dbReference type="Pfam" id="PF22251"/>
    </source>
</evidence>
<dbReference type="Pfam" id="PF22250">
    <property type="entry name" value="PFF1_C"/>
    <property type="match status" value="1"/>
</dbReference>
<comment type="similarity">
    <text evidence="4 15">Belongs to the peptidase M28 family.</text>
</comment>
<dbReference type="Pfam" id="PF22251">
    <property type="entry name" value="PFF1_TM"/>
    <property type="match status" value="2"/>
</dbReference>
<dbReference type="PANTHER" id="PTHR12147">
    <property type="entry name" value="METALLOPEPTIDASE M28 FAMILY MEMBER"/>
    <property type="match status" value="1"/>
</dbReference>
<name>A0A9P5ZYM9_PLEER</name>
<feature type="transmembrane region" description="Helical" evidence="16">
    <location>
        <begin position="15"/>
        <end position="35"/>
    </location>
</feature>
<keyword evidence="21" id="KW-1185">Reference proteome</keyword>
<keyword evidence="8 15" id="KW-0479">Metal-binding</keyword>
<dbReference type="InterPro" id="IPR053976">
    <property type="entry name" value="PFF1_TM"/>
</dbReference>
<comment type="subcellular location">
    <subcellularLocation>
        <location evidence="3">Vacuole membrane</location>
        <topology evidence="3">Multi-pass membrane protein</topology>
    </subcellularLocation>
</comment>
<keyword evidence="10 15" id="KW-0862">Zinc</keyword>
<feature type="transmembrane region" description="Helical" evidence="16">
    <location>
        <begin position="651"/>
        <end position="672"/>
    </location>
</feature>
<evidence type="ECO:0000256" key="2">
    <source>
        <dbReference type="ARBA" id="ARBA00003273"/>
    </source>
</evidence>
<feature type="transmembrane region" description="Helical" evidence="16">
    <location>
        <begin position="679"/>
        <end position="701"/>
    </location>
</feature>
<sequence length="928" mass="102529">MPILDALVSLFSFKTVPTTVLVLLAYVAVFTSVLVTDELPNVPKHQNGLNISKAFTDLRVITSHPHPYNSHANDFVRSYILSRVHGIAQNHPHVHIDDDNVSNGSWVSGGYAVYFEGTNILVKIEGSDPTSASVLFSAHYDSVSTAAGATDDGMGVSTLIQLVDYFAQNPPERTVLFNINNGEEDWLNGAHAFLQHPWSKIPDTFLNLEGAASGGRPILFRATSTSPLLAFAAGHVRHPHGNVLSADAFARGVIRSGTDYSVYTEGAHMQGLDLAFYKGRSRYHTKFDSVPYTEGGVKSLWSMMEAAQGAGIALANGIKMPNKDLEKPVYFDLFGAAMIVFSLRSLTTVNIVMLVIGPVMVILLSACEYIIQMNTRQGRHNGYIHGGDRSTWRHFWDWFIGFEWFPGFWRWAKLWVALGVTVGCQALLNFGYLKLNRYIVYSSPHIVLISSIALTYLSLSIILSTPVRWDGRVLPEQQKHTVLLQIYILTWLLLAISTVAIKTADIGGVYVVTIWNLLALLGCILSGFEEILGARGTTIWEIHAEEAERTRLVRGVRYDAIPQNEEREGHGEAQEVETEPTEITPLVAQRRARSRTPHRDDLKSEENGAVGWWILQFLAVVPLPVILFSHIGIILLGALPQTLADGSSATVVYSALSFVALMVVLPMSPFIFKTQRYLAYAMLVVFIGTVVYSFLAFPFSMESPLKVFFQQQLLLDSLSEDSPTGRLTTTLTGIPEFLESKILPALLSAEGKTIECNTAADRLGLTSCSWESTLIPSPAAGGDAKWLTVNVTRLDSASARISIQGRNTRSCRVYFDEGSEIAEYQVQGGARGVQDGFEGDKKLKEVRLWSRTWDRTFVVDVKRPEGVDGMKGRTACEWAEYESGMTRIEGVDGAKIPAFEEVLNFLPKWAVVTKMADGLVEVMSDFQL</sequence>
<dbReference type="Pfam" id="PF04389">
    <property type="entry name" value="Peptidase_M28"/>
    <property type="match status" value="1"/>
</dbReference>
<organism evidence="20 21">
    <name type="scientific">Pleurotus eryngii</name>
    <name type="common">Boletus of the steppes</name>
    <dbReference type="NCBI Taxonomy" id="5323"/>
    <lineage>
        <taxon>Eukaryota</taxon>
        <taxon>Fungi</taxon>
        <taxon>Dikarya</taxon>
        <taxon>Basidiomycota</taxon>
        <taxon>Agaricomycotina</taxon>
        <taxon>Agaricomycetes</taxon>
        <taxon>Agaricomycetidae</taxon>
        <taxon>Agaricales</taxon>
        <taxon>Pleurotineae</taxon>
        <taxon>Pleurotaceae</taxon>
        <taxon>Pleurotus</taxon>
    </lineage>
</organism>
<evidence type="ECO:0000256" key="4">
    <source>
        <dbReference type="ARBA" id="ARBA00010918"/>
    </source>
</evidence>
<comment type="cofactor">
    <cofactor evidence="1">
        <name>Zn(2+)</name>
        <dbReference type="ChEBI" id="CHEBI:29105"/>
    </cofactor>
</comment>
<keyword evidence="14" id="KW-0325">Glycoprotein</keyword>
<accession>A0A9P5ZYM9</accession>
<reference evidence="20" key="1">
    <citation type="submission" date="2020-11" db="EMBL/GenBank/DDBJ databases">
        <authorList>
            <consortium name="DOE Joint Genome Institute"/>
            <person name="Ahrendt S."/>
            <person name="Riley R."/>
            <person name="Andreopoulos W."/>
            <person name="Labutti K."/>
            <person name="Pangilinan J."/>
            <person name="Ruiz-Duenas F.J."/>
            <person name="Barrasa J.M."/>
            <person name="Sanchez-Garcia M."/>
            <person name="Camarero S."/>
            <person name="Miyauchi S."/>
            <person name="Serrano A."/>
            <person name="Linde D."/>
            <person name="Babiker R."/>
            <person name="Drula E."/>
            <person name="Ayuso-Fernandez I."/>
            <person name="Pacheco R."/>
            <person name="Padilla G."/>
            <person name="Ferreira P."/>
            <person name="Barriuso J."/>
            <person name="Kellner H."/>
            <person name="Castanera R."/>
            <person name="Alfaro M."/>
            <person name="Ramirez L."/>
            <person name="Pisabarro A.G."/>
            <person name="Kuo A."/>
            <person name="Tritt A."/>
            <person name="Lipzen A."/>
            <person name="He G."/>
            <person name="Yan M."/>
            <person name="Ng V."/>
            <person name="Cullen D."/>
            <person name="Martin F."/>
            <person name="Rosso M.-N."/>
            <person name="Henrissat B."/>
            <person name="Hibbett D."/>
            <person name="Martinez A.T."/>
            <person name="Grigoriev I.V."/>
        </authorList>
    </citation>
    <scope>NUCLEOTIDE SEQUENCE</scope>
    <source>
        <strain evidence="20">ATCC 90797</strain>
    </source>
</reference>
<feature type="transmembrane region" description="Helical" evidence="16">
    <location>
        <begin position="445"/>
        <end position="469"/>
    </location>
</feature>
<dbReference type="InterPro" id="IPR053975">
    <property type="entry name" value="PFF1_C"/>
</dbReference>
<feature type="transmembrane region" description="Helical" evidence="16">
    <location>
        <begin position="612"/>
        <end position="639"/>
    </location>
</feature>
<dbReference type="Proteomes" id="UP000807025">
    <property type="component" value="Unassembled WGS sequence"/>
</dbReference>
<dbReference type="EMBL" id="MU154553">
    <property type="protein sequence ID" value="KAF9496399.1"/>
    <property type="molecule type" value="Genomic_DNA"/>
</dbReference>
<evidence type="ECO:0000256" key="5">
    <source>
        <dbReference type="ARBA" id="ARBA00022554"/>
    </source>
</evidence>
<evidence type="ECO:0000256" key="16">
    <source>
        <dbReference type="SAM" id="Phobius"/>
    </source>
</evidence>
<dbReference type="Gene3D" id="3.40.630.10">
    <property type="entry name" value="Zn peptidases"/>
    <property type="match status" value="1"/>
</dbReference>
<keyword evidence="9 15" id="KW-0378">Hydrolase</keyword>
<dbReference type="PANTHER" id="PTHR12147:SF58">
    <property type="entry name" value="VACUOLAR MEMBRANE PROTEASE"/>
    <property type="match status" value="1"/>
</dbReference>
<gene>
    <name evidence="20" type="ORF">BDN71DRAFT_1389628</name>
</gene>
<dbReference type="GO" id="GO:0005774">
    <property type="term" value="C:vacuolar membrane"/>
    <property type="evidence" value="ECO:0007669"/>
    <property type="project" value="UniProtKB-SubCell"/>
</dbReference>
<evidence type="ECO:0000256" key="6">
    <source>
        <dbReference type="ARBA" id="ARBA00022670"/>
    </source>
</evidence>
<keyword evidence="13 16" id="KW-0472">Membrane</keyword>
<comment type="caution">
    <text evidence="20">The sequence shown here is derived from an EMBL/GenBank/DDBJ whole genome shotgun (WGS) entry which is preliminary data.</text>
</comment>
<keyword evidence="7 16" id="KW-0812">Transmembrane</keyword>
<evidence type="ECO:0000256" key="3">
    <source>
        <dbReference type="ARBA" id="ARBA00004128"/>
    </source>
</evidence>
<dbReference type="OrthoDB" id="76293at2759"/>
<keyword evidence="6 15" id="KW-0645">Protease</keyword>
<evidence type="ECO:0000256" key="15">
    <source>
        <dbReference type="RuleBase" id="RU361240"/>
    </source>
</evidence>
<dbReference type="GO" id="GO:0046872">
    <property type="term" value="F:metal ion binding"/>
    <property type="evidence" value="ECO:0007669"/>
    <property type="project" value="UniProtKB-KW"/>
</dbReference>
<evidence type="ECO:0000256" key="1">
    <source>
        <dbReference type="ARBA" id="ARBA00001947"/>
    </source>
</evidence>
<feature type="transmembrane region" description="Helical" evidence="16">
    <location>
        <begin position="507"/>
        <end position="528"/>
    </location>
</feature>
<evidence type="ECO:0000259" key="17">
    <source>
        <dbReference type="Pfam" id="PF04389"/>
    </source>
</evidence>
<dbReference type="InterPro" id="IPR048024">
    <property type="entry name" value="Fxna-like_M28_dom"/>
</dbReference>
<evidence type="ECO:0000256" key="14">
    <source>
        <dbReference type="ARBA" id="ARBA00023180"/>
    </source>
</evidence>
<evidence type="ECO:0000313" key="20">
    <source>
        <dbReference type="EMBL" id="KAF9496399.1"/>
    </source>
</evidence>
<evidence type="ECO:0000313" key="21">
    <source>
        <dbReference type="Proteomes" id="UP000807025"/>
    </source>
</evidence>
<feature type="transmembrane region" description="Helical" evidence="16">
    <location>
        <begin position="414"/>
        <end position="433"/>
    </location>
</feature>
<evidence type="ECO:0000256" key="11">
    <source>
        <dbReference type="ARBA" id="ARBA00022989"/>
    </source>
</evidence>
<feature type="transmembrane region" description="Helical" evidence="16">
    <location>
        <begin position="352"/>
        <end position="371"/>
    </location>
</feature>
<dbReference type="GO" id="GO:0006508">
    <property type="term" value="P:proteolysis"/>
    <property type="evidence" value="ECO:0007669"/>
    <property type="project" value="UniProtKB-KW"/>
</dbReference>
<evidence type="ECO:0000256" key="9">
    <source>
        <dbReference type="ARBA" id="ARBA00022801"/>
    </source>
</evidence>
<protein>
    <recommendedName>
        <fullName evidence="15">Peptide hydrolase</fullName>
        <ecNumber evidence="15">3.4.-.-</ecNumber>
    </recommendedName>
</protein>
<dbReference type="GO" id="GO:0008235">
    <property type="term" value="F:metalloexopeptidase activity"/>
    <property type="evidence" value="ECO:0007669"/>
    <property type="project" value="InterPro"/>
</dbReference>
<dbReference type="InterPro" id="IPR045175">
    <property type="entry name" value="M28_fam"/>
</dbReference>
<feature type="domain" description="Vacuolar membrane protease transmembrane" evidence="19">
    <location>
        <begin position="562"/>
        <end position="673"/>
    </location>
</feature>
<evidence type="ECO:0000256" key="12">
    <source>
        <dbReference type="ARBA" id="ARBA00023049"/>
    </source>
</evidence>
<proteinExistence type="inferred from homology"/>
<feature type="domain" description="Peptidase M28" evidence="17">
    <location>
        <begin position="119"/>
        <end position="293"/>
    </location>
</feature>
<feature type="domain" description="Vacuolar membrane protease C-terminal" evidence="18">
    <location>
        <begin position="705"/>
        <end position="922"/>
    </location>
</feature>
<evidence type="ECO:0000259" key="18">
    <source>
        <dbReference type="Pfam" id="PF22250"/>
    </source>
</evidence>
<evidence type="ECO:0000256" key="7">
    <source>
        <dbReference type="ARBA" id="ARBA00022692"/>
    </source>
</evidence>
<evidence type="ECO:0000256" key="8">
    <source>
        <dbReference type="ARBA" id="ARBA00022723"/>
    </source>
</evidence>
<dbReference type="AlphaFoldDB" id="A0A9P5ZYM9"/>
<dbReference type="EC" id="3.4.-.-" evidence="15"/>
<keyword evidence="11 16" id="KW-1133">Transmembrane helix</keyword>
<dbReference type="SUPFAM" id="SSF53187">
    <property type="entry name" value="Zn-dependent exopeptidases"/>
    <property type="match status" value="1"/>
</dbReference>
<evidence type="ECO:0000256" key="13">
    <source>
        <dbReference type="ARBA" id="ARBA00023136"/>
    </source>
</evidence>
<dbReference type="CDD" id="cd03875">
    <property type="entry name" value="M28_Fxna_like"/>
    <property type="match status" value="1"/>
</dbReference>
<feature type="transmembrane region" description="Helical" evidence="16">
    <location>
        <begin position="481"/>
        <end position="501"/>
    </location>
</feature>
<keyword evidence="5" id="KW-0926">Vacuole</keyword>